<name>A0A0N4V2N2_ENTVE</name>
<keyword evidence="3" id="KW-1185">Reference proteome</keyword>
<dbReference type="Gene3D" id="3.10.450.220">
    <property type="match status" value="1"/>
</dbReference>
<reference evidence="2 3" key="2">
    <citation type="submission" date="2018-10" db="EMBL/GenBank/DDBJ databases">
        <authorList>
            <consortium name="Pathogen Informatics"/>
        </authorList>
    </citation>
    <scope>NUCLEOTIDE SEQUENCE [LARGE SCALE GENOMIC DNA]</scope>
</reference>
<dbReference type="EMBL" id="UXUI01007729">
    <property type="protein sequence ID" value="VDD89137.1"/>
    <property type="molecule type" value="Genomic_DNA"/>
</dbReference>
<dbReference type="InterPro" id="IPR055359">
    <property type="entry name" value="Nip7_N_euk"/>
</dbReference>
<dbReference type="CDD" id="cd21146">
    <property type="entry name" value="Nip7_N_euk"/>
    <property type="match status" value="1"/>
</dbReference>
<dbReference type="OrthoDB" id="27490at2759"/>
<protein>
    <submittedName>
        <fullName evidence="4">UPF0113_N domain-containing protein</fullName>
    </submittedName>
</protein>
<dbReference type="FunFam" id="3.10.450.220:FF:000001">
    <property type="entry name" value="60S ribosome subunit biogenesis protein NIP7 homolog"/>
    <property type="match status" value="1"/>
</dbReference>
<dbReference type="Pfam" id="PF17833">
    <property type="entry name" value="pre-PUA_NIP7"/>
    <property type="match status" value="1"/>
</dbReference>
<dbReference type="WBParaSite" id="EVEC_0000426501-mRNA-1">
    <property type="protein sequence ID" value="EVEC_0000426501-mRNA-1"/>
    <property type="gene ID" value="EVEC_0000426501"/>
</dbReference>
<gene>
    <name evidence="2" type="ORF">EVEC_LOCUS3973</name>
</gene>
<dbReference type="SUPFAM" id="SSF88802">
    <property type="entry name" value="Pre-PUA domain"/>
    <property type="match status" value="1"/>
</dbReference>
<evidence type="ECO:0000313" key="3">
    <source>
        <dbReference type="Proteomes" id="UP000274131"/>
    </source>
</evidence>
<evidence type="ECO:0000259" key="1">
    <source>
        <dbReference type="Pfam" id="PF17833"/>
    </source>
</evidence>
<sequence length="94" mass="10981">MRPLTGEETQAVFQKLANFIGENVRLLIERDDGRYCFRVHKDRVYYCSEFLMKQAACIAREPLLSFGTCLGKFTKTKKFYLHITALDYMAPYAK</sequence>
<dbReference type="Proteomes" id="UP000274131">
    <property type="component" value="Unassembled WGS sequence"/>
</dbReference>
<evidence type="ECO:0000313" key="2">
    <source>
        <dbReference type="EMBL" id="VDD89137.1"/>
    </source>
</evidence>
<proteinExistence type="predicted"/>
<dbReference type="AlphaFoldDB" id="A0A0N4V2N2"/>
<organism evidence="4">
    <name type="scientific">Enterobius vermicularis</name>
    <name type="common">Human pinworm</name>
    <dbReference type="NCBI Taxonomy" id="51028"/>
    <lineage>
        <taxon>Eukaryota</taxon>
        <taxon>Metazoa</taxon>
        <taxon>Ecdysozoa</taxon>
        <taxon>Nematoda</taxon>
        <taxon>Chromadorea</taxon>
        <taxon>Rhabditida</taxon>
        <taxon>Spirurina</taxon>
        <taxon>Oxyuridomorpha</taxon>
        <taxon>Oxyuroidea</taxon>
        <taxon>Oxyuridae</taxon>
        <taxon>Enterobius</taxon>
    </lineage>
</organism>
<reference evidence="4" key="1">
    <citation type="submission" date="2017-02" db="UniProtKB">
        <authorList>
            <consortium name="WormBaseParasite"/>
        </authorList>
    </citation>
    <scope>IDENTIFICATION</scope>
</reference>
<dbReference type="InterPro" id="IPR040598">
    <property type="entry name" value="NIP7_N"/>
</dbReference>
<dbReference type="STRING" id="51028.A0A0N4V2N2"/>
<feature type="domain" description="60S ribosome subunit biogenesis protein NIP7 pre-PUA" evidence="1">
    <location>
        <begin position="1"/>
        <end position="83"/>
    </location>
</feature>
<accession>A0A0N4V2N2</accession>
<evidence type="ECO:0000313" key="4">
    <source>
        <dbReference type="WBParaSite" id="EVEC_0000426501-mRNA-1"/>
    </source>
</evidence>